<dbReference type="RefSeq" id="WP_176621314.1">
    <property type="nucleotide sequence ID" value="NZ_WYET01000012.1"/>
</dbReference>
<evidence type="ECO:0000313" key="2">
    <source>
        <dbReference type="Proteomes" id="UP000558089"/>
    </source>
</evidence>
<name>A0A850NG09_9FLAO</name>
<reference evidence="1 2" key="1">
    <citation type="submission" date="2020-01" db="EMBL/GenBank/DDBJ databases">
        <title>Draft Genome Analysis of Muricauda sp. HICW Isolated from coastal seawater of PR China.</title>
        <authorList>
            <person name="Chen M.-X."/>
        </authorList>
    </citation>
    <scope>NUCLEOTIDE SEQUENCE [LARGE SCALE GENOMIC DNA]</scope>
    <source>
        <strain evidence="1 2">HICW</strain>
    </source>
</reference>
<gene>
    <name evidence="1" type="ORF">GUA46_15895</name>
</gene>
<dbReference type="Proteomes" id="UP000558089">
    <property type="component" value="Unassembled WGS sequence"/>
</dbReference>
<dbReference type="AlphaFoldDB" id="A0A850NG09"/>
<protein>
    <submittedName>
        <fullName evidence="1">Uncharacterized protein</fullName>
    </submittedName>
</protein>
<proteinExistence type="predicted"/>
<evidence type="ECO:0000313" key="1">
    <source>
        <dbReference type="EMBL" id="NVN19823.1"/>
    </source>
</evidence>
<sequence length="98" mass="11189">MTVTLSEIFVKKSGISLYSRDELASLTIKKEFIKRVAQYYDIPYVVDDTKENNLCYANSSAIRFVYKSSFSEKDIVSYLLSSLKQETFDINSAVATFT</sequence>
<comment type="caution">
    <text evidence="1">The sequence shown here is derived from an EMBL/GenBank/DDBJ whole genome shotgun (WGS) entry which is preliminary data.</text>
</comment>
<keyword evidence="2" id="KW-1185">Reference proteome</keyword>
<accession>A0A850NG09</accession>
<organism evidence="1 2">
    <name type="scientific">Flagellimonas chongwuensis</name>
    <dbReference type="NCBI Taxonomy" id="2697365"/>
    <lineage>
        <taxon>Bacteria</taxon>
        <taxon>Pseudomonadati</taxon>
        <taxon>Bacteroidota</taxon>
        <taxon>Flavobacteriia</taxon>
        <taxon>Flavobacteriales</taxon>
        <taxon>Flavobacteriaceae</taxon>
        <taxon>Flagellimonas</taxon>
    </lineage>
</organism>
<dbReference type="EMBL" id="WYET01000012">
    <property type="protein sequence ID" value="NVN19823.1"/>
    <property type="molecule type" value="Genomic_DNA"/>
</dbReference>